<dbReference type="AlphaFoldDB" id="A0AA86NYY1"/>
<evidence type="ECO:0000313" key="5">
    <source>
        <dbReference type="Proteomes" id="UP001642409"/>
    </source>
</evidence>
<organism evidence="3">
    <name type="scientific">Hexamita inflata</name>
    <dbReference type="NCBI Taxonomy" id="28002"/>
    <lineage>
        <taxon>Eukaryota</taxon>
        <taxon>Metamonada</taxon>
        <taxon>Diplomonadida</taxon>
        <taxon>Hexamitidae</taxon>
        <taxon>Hexamitinae</taxon>
        <taxon>Hexamita</taxon>
    </lineage>
</organism>
<reference evidence="4 5" key="2">
    <citation type="submission" date="2024-07" db="EMBL/GenBank/DDBJ databases">
        <authorList>
            <person name="Akdeniz Z."/>
        </authorList>
    </citation>
    <scope>NUCLEOTIDE SEQUENCE [LARGE SCALE GENOMIC DNA]</scope>
</reference>
<evidence type="ECO:0000256" key="1">
    <source>
        <dbReference type="ARBA" id="ARBA00022741"/>
    </source>
</evidence>
<dbReference type="PROSITE" id="PS51419">
    <property type="entry name" value="RAB"/>
    <property type="match status" value="1"/>
</dbReference>
<dbReference type="SUPFAM" id="SSF52540">
    <property type="entry name" value="P-loop containing nucleoside triphosphate hydrolases"/>
    <property type="match status" value="1"/>
</dbReference>
<accession>A0AA86NYY1</accession>
<dbReference type="PRINTS" id="PR00449">
    <property type="entry name" value="RASTRNSFRMNG"/>
</dbReference>
<evidence type="ECO:0000313" key="4">
    <source>
        <dbReference type="EMBL" id="CAL5972350.1"/>
    </source>
</evidence>
<evidence type="ECO:0000313" key="3">
    <source>
        <dbReference type="EMBL" id="CAI9927304.1"/>
    </source>
</evidence>
<dbReference type="NCBIfam" id="TIGR00231">
    <property type="entry name" value="small_GTP"/>
    <property type="match status" value="1"/>
</dbReference>
<dbReference type="FunFam" id="3.40.50.300:FF:001447">
    <property type="entry name" value="Ras-related protein Rab-1B"/>
    <property type="match status" value="1"/>
</dbReference>
<dbReference type="SMART" id="SM00175">
    <property type="entry name" value="RAB"/>
    <property type="match status" value="1"/>
</dbReference>
<dbReference type="Pfam" id="PF00071">
    <property type="entry name" value="Ras"/>
    <property type="match status" value="1"/>
</dbReference>
<proteinExistence type="predicted"/>
<sequence>MPNLKLVLLGKENTGKTSIVLRVTSNSFQDQNTTIGAALTKLDFGGGIIQVWDTAGQERFAKLAPVYYRNADLVIVVYDITDRLSFDRAKVLVQELQQDMTVLIILIGNKKDLESEREVCAKEAIQFANQRQLRFLEYSAKFGSQSDMLNLIKQCAIEVVGNEVKQKPNQLEKFEDVRWNKNKEKKETCC</sequence>
<reference evidence="3" key="1">
    <citation type="submission" date="2023-06" db="EMBL/GenBank/DDBJ databases">
        <authorList>
            <person name="Kurt Z."/>
        </authorList>
    </citation>
    <scope>NUCLEOTIDE SEQUENCE</scope>
</reference>
<keyword evidence="5" id="KW-1185">Reference proteome</keyword>
<dbReference type="EMBL" id="CAXDID020000003">
    <property type="protein sequence ID" value="CAL5972350.1"/>
    <property type="molecule type" value="Genomic_DNA"/>
</dbReference>
<dbReference type="PROSITE" id="PS51421">
    <property type="entry name" value="RAS"/>
    <property type="match status" value="1"/>
</dbReference>
<protein>
    <submittedName>
        <fullName evidence="3">Rab11</fullName>
    </submittedName>
</protein>
<dbReference type="SMART" id="SM00174">
    <property type="entry name" value="RHO"/>
    <property type="match status" value="1"/>
</dbReference>
<dbReference type="InterPro" id="IPR027417">
    <property type="entry name" value="P-loop_NTPase"/>
</dbReference>
<dbReference type="InterPro" id="IPR005225">
    <property type="entry name" value="Small_GTP-bd"/>
</dbReference>
<dbReference type="Proteomes" id="UP001642409">
    <property type="component" value="Unassembled WGS sequence"/>
</dbReference>
<dbReference type="GO" id="GO:0003924">
    <property type="term" value="F:GTPase activity"/>
    <property type="evidence" value="ECO:0007669"/>
    <property type="project" value="InterPro"/>
</dbReference>
<dbReference type="PANTHER" id="PTHR47977">
    <property type="entry name" value="RAS-RELATED PROTEIN RAB"/>
    <property type="match status" value="1"/>
</dbReference>
<dbReference type="GO" id="GO:0005525">
    <property type="term" value="F:GTP binding"/>
    <property type="evidence" value="ECO:0007669"/>
    <property type="project" value="UniProtKB-KW"/>
</dbReference>
<dbReference type="InterPro" id="IPR050227">
    <property type="entry name" value="Rab"/>
</dbReference>
<gene>
    <name evidence="3" type="ORF">HINF_LOCUS14949</name>
    <name evidence="4" type="ORF">HINF_LOCUS1861</name>
</gene>
<keyword evidence="1" id="KW-0547">Nucleotide-binding</keyword>
<keyword evidence="2" id="KW-0342">GTP-binding</keyword>
<evidence type="ECO:0000256" key="2">
    <source>
        <dbReference type="ARBA" id="ARBA00023134"/>
    </source>
</evidence>
<comment type="caution">
    <text evidence="3">The sequence shown here is derived from an EMBL/GenBank/DDBJ whole genome shotgun (WGS) entry which is preliminary data.</text>
</comment>
<dbReference type="EMBL" id="CATOUU010000380">
    <property type="protein sequence ID" value="CAI9927304.1"/>
    <property type="molecule type" value="Genomic_DNA"/>
</dbReference>
<dbReference type="SMART" id="SM00176">
    <property type="entry name" value="RAN"/>
    <property type="match status" value="1"/>
</dbReference>
<dbReference type="InterPro" id="IPR001806">
    <property type="entry name" value="Small_GTPase"/>
</dbReference>
<name>A0AA86NYY1_9EUKA</name>
<dbReference type="Gene3D" id="3.40.50.300">
    <property type="entry name" value="P-loop containing nucleotide triphosphate hydrolases"/>
    <property type="match status" value="1"/>
</dbReference>
<dbReference type="SMART" id="SM00173">
    <property type="entry name" value="RAS"/>
    <property type="match status" value="1"/>
</dbReference>